<dbReference type="EMBL" id="UINC01001255">
    <property type="protein sequence ID" value="SUZ75690.1"/>
    <property type="molecule type" value="Genomic_DNA"/>
</dbReference>
<dbReference type="AlphaFoldDB" id="A0A381Q9H7"/>
<evidence type="ECO:0000313" key="1">
    <source>
        <dbReference type="EMBL" id="SUZ75690.1"/>
    </source>
</evidence>
<sequence>IYADIDNLLDRTNIYNVFTDTGTAEESTNPNTSPMWMHRPYYWQAPRHIELGITVRL</sequence>
<name>A0A381Q9H7_9ZZZZ</name>
<protein>
    <recommendedName>
        <fullName evidence="2">TonB-dependent receptor-like beta-barrel domain-containing protein</fullName>
    </recommendedName>
</protein>
<organism evidence="1">
    <name type="scientific">marine metagenome</name>
    <dbReference type="NCBI Taxonomy" id="408172"/>
    <lineage>
        <taxon>unclassified sequences</taxon>
        <taxon>metagenomes</taxon>
        <taxon>ecological metagenomes</taxon>
    </lineage>
</organism>
<accession>A0A381Q9H7</accession>
<proteinExistence type="predicted"/>
<gene>
    <name evidence="1" type="ORF">METZ01_LOCUS28544</name>
</gene>
<evidence type="ECO:0008006" key="2">
    <source>
        <dbReference type="Google" id="ProtNLM"/>
    </source>
</evidence>
<feature type="non-terminal residue" evidence="1">
    <location>
        <position position="1"/>
    </location>
</feature>
<reference evidence="1" key="1">
    <citation type="submission" date="2018-05" db="EMBL/GenBank/DDBJ databases">
        <authorList>
            <person name="Lanie J.A."/>
            <person name="Ng W.-L."/>
            <person name="Kazmierczak K.M."/>
            <person name="Andrzejewski T.M."/>
            <person name="Davidsen T.M."/>
            <person name="Wayne K.J."/>
            <person name="Tettelin H."/>
            <person name="Glass J.I."/>
            <person name="Rusch D."/>
            <person name="Podicherti R."/>
            <person name="Tsui H.-C.T."/>
            <person name="Winkler M.E."/>
        </authorList>
    </citation>
    <scope>NUCLEOTIDE SEQUENCE</scope>
</reference>